<name>A0AAD6ULB0_9AGAR</name>
<dbReference type="Proteomes" id="UP001222325">
    <property type="component" value="Unassembled WGS sequence"/>
</dbReference>
<evidence type="ECO:0000313" key="3">
    <source>
        <dbReference type="Proteomes" id="UP001222325"/>
    </source>
</evidence>
<feature type="non-terminal residue" evidence="2">
    <location>
        <position position="156"/>
    </location>
</feature>
<protein>
    <submittedName>
        <fullName evidence="2">Uncharacterized protein</fullName>
    </submittedName>
</protein>
<gene>
    <name evidence="2" type="ORF">B0H15DRAFT_766711</name>
</gene>
<evidence type="ECO:0000313" key="2">
    <source>
        <dbReference type="EMBL" id="KAJ7104016.1"/>
    </source>
</evidence>
<feature type="signal peptide" evidence="1">
    <location>
        <begin position="1"/>
        <end position="21"/>
    </location>
</feature>
<evidence type="ECO:0000256" key="1">
    <source>
        <dbReference type="SAM" id="SignalP"/>
    </source>
</evidence>
<accession>A0AAD6ULB0</accession>
<keyword evidence="3" id="KW-1185">Reference proteome</keyword>
<sequence>QPASPKLRVTLLCLPTAAVIALSDSLRQTMPTPASMTAAFSGLATEWPRDGTLILDMNRDGADGKSGRTWLPQDIDPTVPLDVTDQLRPGRNVIRFIQLAGMLQYTFILCASHRNPLDPDESREMSADLSLDFDDPPQPSDSLFSFSATVTVSQFL</sequence>
<reference evidence="2" key="1">
    <citation type="submission" date="2023-03" db="EMBL/GenBank/DDBJ databases">
        <title>Massive genome expansion in bonnet fungi (Mycena s.s.) driven by repeated elements and novel gene families across ecological guilds.</title>
        <authorList>
            <consortium name="Lawrence Berkeley National Laboratory"/>
            <person name="Harder C.B."/>
            <person name="Miyauchi S."/>
            <person name="Viragh M."/>
            <person name="Kuo A."/>
            <person name="Thoen E."/>
            <person name="Andreopoulos B."/>
            <person name="Lu D."/>
            <person name="Skrede I."/>
            <person name="Drula E."/>
            <person name="Henrissat B."/>
            <person name="Morin E."/>
            <person name="Kohler A."/>
            <person name="Barry K."/>
            <person name="LaButti K."/>
            <person name="Morin E."/>
            <person name="Salamov A."/>
            <person name="Lipzen A."/>
            <person name="Mereny Z."/>
            <person name="Hegedus B."/>
            <person name="Baldrian P."/>
            <person name="Stursova M."/>
            <person name="Weitz H."/>
            <person name="Taylor A."/>
            <person name="Grigoriev I.V."/>
            <person name="Nagy L.G."/>
            <person name="Martin F."/>
            <person name="Kauserud H."/>
        </authorList>
    </citation>
    <scope>NUCLEOTIDE SEQUENCE</scope>
    <source>
        <strain evidence="2">CBHHK173m</strain>
    </source>
</reference>
<dbReference type="EMBL" id="JARJCN010000001">
    <property type="protein sequence ID" value="KAJ7104016.1"/>
    <property type="molecule type" value="Genomic_DNA"/>
</dbReference>
<comment type="caution">
    <text evidence="2">The sequence shown here is derived from an EMBL/GenBank/DDBJ whole genome shotgun (WGS) entry which is preliminary data.</text>
</comment>
<feature type="chain" id="PRO_5041983219" evidence="1">
    <location>
        <begin position="22"/>
        <end position="156"/>
    </location>
</feature>
<organism evidence="2 3">
    <name type="scientific">Mycena belliarum</name>
    <dbReference type="NCBI Taxonomy" id="1033014"/>
    <lineage>
        <taxon>Eukaryota</taxon>
        <taxon>Fungi</taxon>
        <taxon>Dikarya</taxon>
        <taxon>Basidiomycota</taxon>
        <taxon>Agaricomycotina</taxon>
        <taxon>Agaricomycetes</taxon>
        <taxon>Agaricomycetidae</taxon>
        <taxon>Agaricales</taxon>
        <taxon>Marasmiineae</taxon>
        <taxon>Mycenaceae</taxon>
        <taxon>Mycena</taxon>
    </lineage>
</organism>
<dbReference type="AlphaFoldDB" id="A0AAD6ULB0"/>
<proteinExistence type="predicted"/>
<keyword evidence="1" id="KW-0732">Signal</keyword>